<gene>
    <name evidence="1" type="ORF">PMEA_00011139</name>
</gene>
<dbReference type="Proteomes" id="UP001159428">
    <property type="component" value="Unassembled WGS sequence"/>
</dbReference>
<name>A0AAU9WS06_9CNID</name>
<sequence length="135" mass="15831">KLEDLDSFSLNFWLNKFVQEVGDRYAPRSLYGIVCGLKRHLKDKNEGKALNPLDRSYKRYFSRSCALDATRQGVYLETKRPEKKAVTNEDEELFWEKDCPNFIKFEEDFCKTFHGGLCDLKYVPKSVKHICHDIG</sequence>
<protein>
    <submittedName>
        <fullName evidence="1">Uncharacterized protein</fullName>
    </submittedName>
</protein>
<organism evidence="1 2">
    <name type="scientific">Pocillopora meandrina</name>
    <dbReference type="NCBI Taxonomy" id="46732"/>
    <lineage>
        <taxon>Eukaryota</taxon>
        <taxon>Metazoa</taxon>
        <taxon>Cnidaria</taxon>
        <taxon>Anthozoa</taxon>
        <taxon>Hexacorallia</taxon>
        <taxon>Scleractinia</taxon>
        <taxon>Astrocoeniina</taxon>
        <taxon>Pocilloporidae</taxon>
        <taxon>Pocillopora</taxon>
    </lineage>
</organism>
<comment type="caution">
    <text evidence="1">The sequence shown here is derived from an EMBL/GenBank/DDBJ whole genome shotgun (WGS) entry which is preliminary data.</text>
</comment>
<dbReference type="EMBL" id="CALNXJ010000020">
    <property type="protein sequence ID" value="CAH3124181.1"/>
    <property type="molecule type" value="Genomic_DNA"/>
</dbReference>
<evidence type="ECO:0000313" key="2">
    <source>
        <dbReference type="Proteomes" id="UP001159428"/>
    </source>
</evidence>
<proteinExistence type="predicted"/>
<keyword evidence="2" id="KW-1185">Reference proteome</keyword>
<reference evidence="1 2" key="1">
    <citation type="submission" date="2022-05" db="EMBL/GenBank/DDBJ databases">
        <authorList>
            <consortium name="Genoscope - CEA"/>
            <person name="William W."/>
        </authorList>
    </citation>
    <scope>NUCLEOTIDE SEQUENCE [LARGE SCALE GENOMIC DNA]</scope>
</reference>
<dbReference type="AlphaFoldDB" id="A0AAU9WS06"/>
<feature type="non-terminal residue" evidence="1">
    <location>
        <position position="1"/>
    </location>
</feature>
<evidence type="ECO:0000313" key="1">
    <source>
        <dbReference type="EMBL" id="CAH3124181.1"/>
    </source>
</evidence>
<accession>A0AAU9WS06</accession>